<dbReference type="Gene3D" id="6.10.280.50">
    <property type="match status" value="1"/>
</dbReference>
<reference evidence="2 3" key="1">
    <citation type="submission" date="2018-09" db="EMBL/GenBank/DDBJ databases">
        <title>Paracoccus onubensis nov. sp. a moderate halophilic bacterium isolated from Gruta de las Maravillas (Aracena, Spain).</title>
        <authorList>
            <person name="Jurado V."/>
            <person name="Gutierrez-Patricio S."/>
            <person name="Gonzalez-Pimentel J.L."/>
            <person name="Laiz L."/>
            <person name="Saiz-Jimenez C."/>
        </authorList>
    </citation>
    <scope>NUCLEOTIDE SEQUENCE [LARGE SCALE GENOMIC DNA]</scope>
    <source>
        <strain evidence="2 3">DSM 19484</strain>
    </source>
</reference>
<evidence type="ECO:0000313" key="3">
    <source>
        <dbReference type="Proteomes" id="UP000285530"/>
    </source>
</evidence>
<feature type="compositionally biased region" description="Basic and acidic residues" evidence="1">
    <location>
        <begin position="1"/>
        <end position="11"/>
    </location>
</feature>
<comment type="caution">
    <text evidence="2">The sequence shown here is derived from an EMBL/GenBank/DDBJ whole genome shotgun (WGS) entry which is preliminary data.</text>
</comment>
<gene>
    <name evidence="2" type="ORF">D3P06_11065</name>
</gene>
<keyword evidence="3" id="KW-1185">Reference proteome</keyword>
<sequence length="54" mass="6178">MSIASHVEELRKKHQNLSAAVERAQRSPGTSDLEIVAMKREKLRLKEQITRLGH</sequence>
<evidence type="ECO:0000256" key="1">
    <source>
        <dbReference type="SAM" id="MobiDB-lite"/>
    </source>
</evidence>
<protein>
    <submittedName>
        <fullName evidence="2">DUF465 domain-containing protein</fullName>
    </submittedName>
</protein>
<dbReference type="InterPro" id="IPR038444">
    <property type="entry name" value="DUF465_sf"/>
</dbReference>
<dbReference type="AlphaFoldDB" id="A0A418ZVK9"/>
<dbReference type="OrthoDB" id="7362854at2"/>
<dbReference type="Pfam" id="PF04325">
    <property type="entry name" value="DUF465"/>
    <property type="match status" value="1"/>
</dbReference>
<evidence type="ECO:0000313" key="2">
    <source>
        <dbReference type="EMBL" id="RJL02811.1"/>
    </source>
</evidence>
<dbReference type="EMBL" id="QZEV01000054">
    <property type="protein sequence ID" value="RJL02811.1"/>
    <property type="molecule type" value="Genomic_DNA"/>
</dbReference>
<dbReference type="RefSeq" id="WP_119886620.1">
    <property type="nucleotide sequence ID" value="NZ_CP067169.1"/>
</dbReference>
<organism evidence="2 3">
    <name type="scientific">Paracoccus aestuarii</name>
    <dbReference type="NCBI Taxonomy" id="453842"/>
    <lineage>
        <taxon>Bacteria</taxon>
        <taxon>Pseudomonadati</taxon>
        <taxon>Pseudomonadota</taxon>
        <taxon>Alphaproteobacteria</taxon>
        <taxon>Rhodobacterales</taxon>
        <taxon>Paracoccaceae</taxon>
        <taxon>Paracoccus</taxon>
    </lineage>
</organism>
<feature type="region of interest" description="Disordered" evidence="1">
    <location>
        <begin position="1"/>
        <end position="30"/>
    </location>
</feature>
<dbReference type="InterPro" id="IPR007420">
    <property type="entry name" value="DUF465"/>
</dbReference>
<proteinExistence type="predicted"/>
<dbReference type="Proteomes" id="UP000285530">
    <property type="component" value="Unassembled WGS sequence"/>
</dbReference>
<accession>A0A418ZVK9</accession>
<name>A0A418ZVK9_9RHOB</name>